<dbReference type="EMBL" id="BK032673">
    <property type="protein sequence ID" value="DAF54160.1"/>
    <property type="molecule type" value="Genomic_DNA"/>
</dbReference>
<evidence type="ECO:0000313" key="1">
    <source>
        <dbReference type="EMBL" id="DAF54160.1"/>
    </source>
</evidence>
<reference evidence="1" key="1">
    <citation type="journal article" date="2021" name="Proc. Natl. Acad. Sci. U.S.A.">
        <title>A Catalog of Tens of Thousands of Viruses from Human Metagenomes Reveals Hidden Associations with Chronic Diseases.</title>
        <authorList>
            <person name="Tisza M.J."/>
            <person name="Buck C.B."/>
        </authorList>
    </citation>
    <scope>NUCLEOTIDE SEQUENCE</scope>
    <source>
        <strain evidence="1">Ctcqm2</strain>
    </source>
</reference>
<organism evidence="1">
    <name type="scientific">Phage sp. ctcqm2</name>
    <dbReference type="NCBI Taxonomy" id="2828007"/>
    <lineage>
        <taxon>Viruses</taxon>
    </lineage>
</organism>
<accession>A0A8S5ST83</accession>
<protein>
    <submittedName>
        <fullName evidence="1">Uncharacterized protein</fullName>
    </submittedName>
</protein>
<proteinExistence type="predicted"/>
<name>A0A8S5ST83_9VIRU</name>
<sequence>MNDLVTEIGNKSQMLDVAIAELKKRGQKYAEAEKAYRIALARRILEEREKGTPVTIISDICRGSAQIAGLRFERDCAEVVYKSAMEAINSMKLQIRLMDSQLGREWGAAK</sequence>